<evidence type="ECO:0008006" key="5">
    <source>
        <dbReference type="Google" id="ProtNLM"/>
    </source>
</evidence>
<evidence type="ECO:0000259" key="2">
    <source>
        <dbReference type="Pfam" id="PF21311"/>
    </source>
</evidence>
<evidence type="ECO:0000259" key="1">
    <source>
        <dbReference type="Pfam" id="PF06605"/>
    </source>
</evidence>
<dbReference type="Proteomes" id="UP000019247">
    <property type="component" value="Unassembled WGS sequence"/>
</dbReference>
<dbReference type="AlphaFoldDB" id="W6T8F5"/>
<sequence>MALSNQYLILNSNLKRIGTLTVDGATKFSNDSIKIQLADSDTTSTSYDDETSVGTSDNYTGTINLNAQSKKFDHQGSLDVLQGQTDSDKVVAGNNLAYYDALSGHWYVMHIYSVEESNSAAVKHVTTASFTNLCLYTLAQHYPVATTASASSIQTAFNECFNATGWTLDYQTTNVMTPSITIDGKTKASTLLQTLIQTYNVEIDPYVEIDSQGNITKKVCLITDQLNDDVVYNEAIFGKNMTGIKRTTVSTPVTKLIPYGAQGATIAAANDGKIYIVDDDANQLYNPDWQSGTYYESVVTANSINNASGLKAWAEQILALYNHPRTYYEVNVTPNFNPPLGATIRFKDELIEPVLDASGRVIQRTISFANPYGNSVGFGEYTTVVATTPAWLAGLTNSLNDAVSKAKADSSTITPTILHPDGLDFAQSETSKRLILTAHEGNTNISAFIDPLGFNWSHVNSGGNVDTSYAKTGYLNTVSAGTLGQIRGQIDGDYITDDPEISVDDGTWSKVGSFNAYDDGTNEVMQHAEQLSDGRWIVSQDGGIYSLRDANLKYVSKMTLTNDGHGTSFGADIEDGTIYIYAPLNMGNGWDVVKVPYTAGATLDTSSVNHLLSFDHYIRVNYDSAHDYFGLSDESLNYYILKGSDVRLGTYNVLYRLQWTDYGYDNDTQILQGFLLDFPYIYLQSGNQNEGDACQIYTINAIHGGLEFNYFYDFSAKMGLSGYIEPEGLSFATLNGSKKLVHFLTSTVGKDTTPKTENFYACSIIDRTPMTATTETSTTDD</sequence>
<evidence type="ECO:0000313" key="3">
    <source>
        <dbReference type="EMBL" id="ETY74068.1"/>
    </source>
</evidence>
<accession>W6T8F5</accession>
<dbReference type="InterPro" id="IPR010572">
    <property type="entry name" value="Tail_dom"/>
</dbReference>
<dbReference type="Pfam" id="PF21311">
    <property type="entry name" value="Phage_RBD_prop"/>
    <property type="match status" value="1"/>
</dbReference>
<reference evidence="3 4" key="1">
    <citation type="journal article" date="2014" name="Genome Announc.">
        <title>Genome Sequence of Lactobacillus fabifermentans Strain T30PCM01, Isolated from Fermenting Grape Marc.</title>
        <authorList>
            <person name="Treu L."/>
            <person name="Vendramin V."/>
            <person name="Bovo B."/>
            <person name="Giacomini A."/>
            <person name="Corich V."/>
            <person name="Campanaro S."/>
        </authorList>
    </citation>
    <scope>NUCLEOTIDE SEQUENCE [LARGE SCALE GENOMIC DNA]</scope>
    <source>
        <strain evidence="3 4">T30PCM01</strain>
    </source>
</reference>
<dbReference type="STRING" id="1400520.LFAB_09050"/>
<dbReference type="InterPro" id="IPR048799">
    <property type="entry name" value="P68_RBP_TagC-like_beta-prop"/>
</dbReference>
<feature type="domain" description="P68 RBP/TagC-like beta-propeller" evidence="2">
    <location>
        <begin position="553"/>
        <end position="752"/>
    </location>
</feature>
<evidence type="ECO:0000313" key="4">
    <source>
        <dbReference type="Proteomes" id="UP000019247"/>
    </source>
</evidence>
<feature type="domain" description="Tail spike" evidence="1">
    <location>
        <begin position="136"/>
        <end position="376"/>
    </location>
</feature>
<protein>
    <recommendedName>
        <fullName evidence="5">Prophage tail endopeptidase domain-containing protein</fullName>
    </recommendedName>
</protein>
<dbReference type="PATRIC" id="fig|1400520.3.peg.1773"/>
<organism evidence="3 4">
    <name type="scientific">Lactiplantibacillus fabifermentans T30PCM01</name>
    <dbReference type="NCBI Taxonomy" id="1400520"/>
    <lineage>
        <taxon>Bacteria</taxon>
        <taxon>Bacillati</taxon>
        <taxon>Bacillota</taxon>
        <taxon>Bacilli</taxon>
        <taxon>Lactobacillales</taxon>
        <taxon>Lactobacillaceae</taxon>
        <taxon>Lactiplantibacillus</taxon>
    </lineage>
</organism>
<dbReference type="Pfam" id="PF06605">
    <property type="entry name" value="Prophage_tail"/>
    <property type="match status" value="1"/>
</dbReference>
<proteinExistence type="predicted"/>
<dbReference type="eggNOG" id="COG4926">
    <property type="taxonomic scope" value="Bacteria"/>
</dbReference>
<comment type="caution">
    <text evidence="3">The sequence shown here is derived from an EMBL/GenBank/DDBJ whole genome shotgun (WGS) entry which is preliminary data.</text>
</comment>
<dbReference type="HOGENOM" id="CLU_325653_0_0_9"/>
<gene>
    <name evidence="3" type="ORF">LFAB_09050</name>
</gene>
<dbReference type="RefSeq" id="WP_172643348.1">
    <property type="nucleotide sequence ID" value="NZ_KK036491.1"/>
</dbReference>
<name>W6T8F5_9LACO</name>
<dbReference type="EMBL" id="AWWK01000038">
    <property type="protein sequence ID" value="ETY74068.1"/>
    <property type="molecule type" value="Genomic_DNA"/>
</dbReference>